<comment type="caution">
    <text evidence="2">The sequence shown here is derived from an EMBL/GenBank/DDBJ whole genome shotgun (WGS) entry which is preliminary data.</text>
</comment>
<proteinExistence type="predicted"/>
<keyword evidence="1" id="KW-0812">Transmembrane</keyword>
<dbReference type="AlphaFoldDB" id="A0ABD2JWN0"/>
<evidence type="ECO:0000313" key="3">
    <source>
        <dbReference type="Proteomes" id="UP001620626"/>
    </source>
</evidence>
<keyword evidence="1" id="KW-0472">Membrane</keyword>
<accession>A0ABD2JWN0</accession>
<name>A0ABD2JWN0_9BILA</name>
<dbReference type="EMBL" id="JBICBT010000886">
    <property type="protein sequence ID" value="KAL3095055.1"/>
    <property type="molecule type" value="Genomic_DNA"/>
</dbReference>
<evidence type="ECO:0000256" key="1">
    <source>
        <dbReference type="SAM" id="Phobius"/>
    </source>
</evidence>
<gene>
    <name evidence="2" type="ORF">niasHT_023031</name>
</gene>
<dbReference type="Proteomes" id="UP001620626">
    <property type="component" value="Unassembled WGS sequence"/>
</dbReference>
<organism evidence="2 3">
    <name type="scientific">Heterodera trifolii</name>
    <dbReference type="NCBI Taxonomy" id="157864"/>
    <lineage>
        <taxon>Eukaryota</taxon>
        <taxon>Metazoa</taxon>
        <taxon>Ecdysozoa</taxon>
        <taxon>Nematoda</taxon>
        <taxon>Chromadorea</taxon>
        <taxon>Rhabditida</taxon>
        <taxon>Tylenchina</taxon>
        <taxon>Tylenchomorpha</taxon>
        <taxon>Tylenchoidea</taxon>
        <taxon>Heteroderidae</taxon>
        <taxon>Heteroderinae</taxon>
        <taxon>Heterodera</taxon>
    </lineage>
</organism>
<protein>
    <submittedName>
        <fullName evidence="2">Uncharacterized protein</fullName>
    </submittedName>
</protein>
<reference evidence="2 3" key="1">
    <citation type="submission" date="2024-10" db="EMBL/GenBank/DDBJ databases">
        <authorList>
            <person name="Kim D."/>
        </authorList>
    </citation>
    <scope>NUCLEOTIDE SEQUENCE [LARGE SCALE GENOMIC DNA]</scope>
    <source>
        <strain evidence="2">BH-2024</strain>
    </source>
</reference>
<keyword evidence="3" id="KW-1185">Reference proteome</keyword>
<evidence type="ECO:0000313" key="2">
    <source>
        <dbReference type="EMBL" id="KAL3095055.1"/>
    </source>
</evidence>
<feature type="transmembrane region" description="Helical" evidence="1">
    <location>
        <begin position="63"/>
        <end position="85"/>
    </location>
</feature>
<keyword evidence="1" id="KW-1133">Transmembrane helix</keyword>
<sequence length="133" mass="15438">MDELDMDELGLDELDMDELGLDELDMDELGVTALEHNGNKSGKDRWKHEDNIVTETAISDPPALLGIAAFVLFFAGTLVGPQFPLARFRAFVNRQIWTKAQRPFGSRSEWRWQIVTQFHHFRPENSYFWQNKL</sequence>